<accession>A0A1N7SLI9</accession>
<dbReference type="AlphaFoldDB" id="A0A1N7SLI9"/>
<protein>
    <submittedName>
        <fullName evidence="1">Uncharacterized protein</fullName>
    </submittedName>
</protein>
<keyword evidence="2" id="KW-1185">Reference proteome</keyword>
<dbReference type="EMBL" id="CYGY02000063">
    <property type="protein sequence ID" value="SIT48238.1"/>
    <property type="molecule type" value="Genomic_DNA"/>
</dbReference>
<sequence>MTADQDNVTGMCRKMAGERSDIWNVGDVMASLAQCRAKLGAGSRVPLKNGDQHHCTPRNVWPDDCWRSHAVHADRSFVL</sequence>
<name>A0A1N7SLI9_9BURK</name>
<proteinExistence type="predicted"/>
<comment type="caution">
    <text evidence="1">The sequence shown here is derived from an EMBL/GenBank/DDBJ whole genome shotgun (WGS) entry which is preliminary data.</text>
</comment>
<gene>
    <name evidence="1" type="ORF">BN2476_630067</name>
</gene>
<organism evidence="1 2">
    <name type="scientific">Paraburkholderia piptadeniae</name>
    <dbReference type="NCBI Taxonomy" id="1701573"/>
    <lineage>
        <taxon>Bacteria</taxon>
        <taxon>Pseudomonadati</taxon>
        <taxon>Pseudomonadota</taxon>
        <taxon>Betaproteobacteria</taxon>
        <taxon>Burkholderiales</taxon>
        <taxon>Burkholderiaceae</taxon>
        <taxon>Paraburkholderia</taxon>
    </lineage>
</organism>
<dbReference type="Proteomes" id="UP000195569">
    <property type="component" value="Unassembled WGS sequence"/>
</dbReference>
<evidence type="ECO:0000313" key="1">
    <source>
        <dbReference type="EMBL" id="SIT48238.1"/>
    </source>
</evidence>
<evidence type="ECO:0000313" key="2">
    <source>
        <dbReference type="Proteomes" id="UP000195569"/>
    </source>
</evidence>
<reference evidence="1" key="1">
    <citation type="submission" date="2016-12" db="EMBL/GenBank/DDBJ databases">
        <authorList>
            <person name="Moulin L."/>
        </authorList>
    </citation>
    <scope>NUCLEOTIDE SEQUENCE [LARGE SCALE GENOMIC DNA]</scope>
    <source>
        <strain evidence="1">STM 7183</strain>
    </source>
</reference>